<gene>
    <name evidence="14" type="ORF">DSTB1V02_LOCUS2808</name>
</gene>
<feature type="transmembrane region" description="Helical" evidence="13">
    <location>
        <begin position="6"/>
        <end position="26"/>
    </location>
</feature>
<dbReference type="Proteomes" id="UP000677054">
    <property type="component" value="Unassembled WGS sequence"/>
</dbReference>
<comment type="subcellular location">
    <subcellularLocation>
        <location evidence="1">Mitochondrion outer membrane</location>
        <topology evidence="1">Single-pass membrane protein</topology>
    </subcellularLocation>
</comment>
<evidence type="ECO:0000256" key="11">
    <source>
        <dbReference type="PIRNR" id="PIRNR037707"/>
    </source>
</evidence>
<dbReference type="PRINTS" id="PR01989">
    <property type="entry name" value="EUOM20RECPTR"/>
</dbReference>
<dbReference type="GO" id="GO:0006605">
    <property type="term" value="P:protein targeting"/>
    <property type="evidence" value="ECO:0007669"/>
    <property type="project" value="InterPro"/>
</dbReference>
<evidence type="ECO:0000256" key="1">
    <source>
        <dbReference type="ARBA" id="ARBA00004572"/>
    </source>
</evidence>
<dbReference type="FunFam" id="1.20.960.10:FF:000001">
    <property type="entry name" value="Mitochondrial import receptor subunit TOM20 homolog"/>
    <property type="match status" value="1"/>
</dbReference>
<evidence type="ECO:0000256" key="6">
    <source>
        <dbReference type="ARBA" id="ARBA00022787"/>
    </source>
</evidence>
<dbReference type="GO" id="GO:0006886">
    <property type="term" value="P:intracellular protein transport"/>
    <property type="evidence" value="ECO:0007669"/>
    <property type="project" value="InterPro"/>
</dbReference>
<dbReference type="GO" id="GO:0008320">
    <property type="term" value="F:protein transmembrane transporter activity"/>
    <property type="evidence" value="ECO:0007669"/>
    <property type="project" value="TreeGrafter"/>
</dbReference>
<comment type="similarity">
    <text evidence="2 11">Belongs to the Tom20 family.</text>
</comment>
<organism evidence="14">
    <name type="scientific">Darwinula stevensoni</name>
    <dbReference type="NCBI Taxonomy" id="69355"/>
    <lineage>
        <taxon>Eukaryota</taxon>
        <taxon>Metazoa</taxon>
        <taxon>Ecdysozoa</taxon>
        <taxon>Arthropoda</taxon>
        <taxon>Crustacea</taxon>
        <taxon>Oligostraca</taxon>
        <taxon>Ostracoda</taxon>
        <taxon>Podocopa</taxon>
        <taxon>Podocopida</taxon>
        <taxon>Darwinulocopina</taxon>
        <taxon>Darwinuloidea</taxon>
        <taxon>Darwinulidae</taxon>
        <taxon>Darwinula</taxon>
    </lineage>
</organism>
<feature type="region of interest" description="Disordered" evidence="12">
    <location>
        <begin position="40"/>
        <end position="62"/>
    </location>
</feature>
<dbReference type="PRINTS" id="PR00351">
    <property type="entry name" value="OM20RECEPTOR"/>
</dbReference>
<feature type="compositionally biased region" description="Basic residues" evidence="12">
    <location>
        <begin position="40"/>
        <end position="50"/>
    </location>
</feature>
<evidence type="ECO:0000256" key="2">
    <source>
        <dbReference type="ARBA" id="ARBA00005792"/>
    </source>
</evidence>
<dbReference type="EMBL" id="LR899846">
    <property type="protein sequence ID" value="CAD7242865.1"/>
    <property type="molecule type" value="Genomic_DNA"/>
</dbReference>
<dbReference type="GO" id="GO:0016031">
    <property type="term" value="P:tRNA import into mitochondrion"/>
    <property type="evidence" value="ECO:0007669"/>
    <property type="project" value="TreeGrafter"/>
</dbReference>
<sequence>MTTFSRTALVLAGICGSLFVGYCIYFDRKRRNDPDFKKKLKEKRKQKKVTKNSGADGLRASDLKDPESVQRFFLQEVQLGEEYLAMGQIEEAVEHLCNAVAVCGQPSQLLQVLQQTLPPNVFQMLITKLPTVGERLFPQSQASVAADEDVE</sequence>
<evidence type="ECO:0000256" key="4">
    <source>
        <dbReference type="ARBA" id="ARBA00022553"/>
    </source>
</evidence>
<name>A0A7R8X4X7_9CRUS</name>
<evidence type="ECO:0000256" key="7">
    <source>
        <dbReference type="ARBA" id="ARBA00022927"/>
    </source>
</evidence>
<keyword evidence="7" id="KW-0653">Protein transport</keyword>
<evidence type="ECO:0000256" key="10">
    <source>
        <dbReference type="ARBA" id="ARBA00023136"/>
    </source>
</evidence>
<dbReference type="InterPro" id="IPR022422">
    <property type="entry name" value="MAS20_rcpt_metazoan"/>
</dbReference>
<evidence type="ECO:0000256" key="13">
    <source>
        <dbReference type="SAM" id="Phobius"/>
    </source>
</evidence>
<proteinExistence type="inferred from homology"/>
<keyword evidence="10 11" id="KW-0472">Membrane</keyword>
<dbReference type="Pfam" id="PF02064">
    <property type="entry name" value="MAS20"/>
    <property type="match status" value="1"/>
</dbReference>
<keyword evidence="4" id="KW-0597">Phosphoprotein</keyword>
<dbReference type="Gene3D" id="1.20.960.10">
    <property type="entry name" value="Mitochondrial outer membrane translocase complex, subunit Tom20 domain"/>
    <property type="match status" value="1"/>
</dbReference>
<dbReference type="InterPro" id="IPR023392">
    <property type="entry name" value="Tom20_dom_sf"/>
</dbReference>
<accession>A0A7R8X4X7</accession>
<keyword evidence="8 13" id="KW-1133">Transmembrane helix</keyword>
<evidence type="ECO:0000313" key="14">
    <source>
        <dbReference type="EMBL" id="CAD7242865.1"/>
    </source>
</evidence>
<dbReference type="PANTHER" id="PTHR12430:SF0">
    <property type="entry name" value="TRANSLOCASE OF OUTER MITOCHONDRIAL MEMBRANE 20"/>
    <property type="match status" value="1"/>
</dbReference>
<evidence type="ECO:0000256" key="12">
    <source>
        <dbReference type="SAM" id="MobiDB-lite"/>
    </source>
</evidence>
<evidence type="ECO:0000256" key="5">
    <source>
        <dbReference type="ARBA" id="ARBA00022692"/>
    </source>
</evidence>
<keyword evidence="6 11" id="KW-1000">Mitochondrion outer membrane</keyword>
<dbReference type="PANTHER" id="PTHR12430">
    <property type="entry name" value="MITOCHONDRIAL IMPORT RECEPTOR SUBUNIT TOM20"/>
    <property type="match status" value="1"/>
</dbReference>
<keyword evidence="3" id="KW-0813">Transport</keyword>
<evidence type="ECO:0000256" key="9">
    <source>
        <dbReference type="ARBA" id="ARBA00023128"/>
    </source>
</evidence>
<keyword evidence="5 13" id="KW-0812">Transmembrane</keyword>
<dbReference type="EMBL" id="CAJPEV010000329">
    <property type="protein sequence ID" value="CAG0884052.1"/>
    <property type="molecule type" value="Genomic_DNA"/>
</dbReference>
<dbReference type="OrthoDB" id="2154253at2759"/>
<dbReference type="GO" id="GO:0030943">
    <property type="term" value="F:mitochondrion targeting sequence binding"/>
    <property type="evidence" value="ECO:0007669"/>
    <property type="project" value="TreeGrafter"/>
</dbReference>
<protein>
    <submittedName>
        <fullName evidence="14">Uncharacterized protein</fullName>
    </submittedName>
</protein>
<dbReference type="GO" id="GO:0030150">
    <property type="term" value="P:protein import into mitochondrial matrix"/>
    <property type="evidence" value="ECO:0007669"/>
    <property type="project" value="TreeGrafter"/>
</dbReference>
<evidence type="ECO:0000313" key="15">
    <source>
        <dbReference type="Proteomes" id="UP000677054"/>
    </source>
</evidence>
<keyword evidence="9 11" id="KW-0496">Mitochondrion</keyword>
<evidence type="ECO:0000256" key="8">
    <source>
        <dbReference type="ARBA" id="ARBA00022989"/>
    </source>
</evidence>
<dbReference type="InterPro" id="IPR002056">
    <property type="entry name" value="MAS20"/>
</dbReference>
<dbReference type="AlphaFoldDB" id="A0A7R8X4X7"/>
<dbReference type="GO" id="GO:0005742">
    <property type="term" value="C:mitochondrial outer membrane translocase complex"/>
    <property type="evidence" value="ECO:0007669"/>
    <property type="project" value="UniProtKB-UniRule"/>
</dbReference>
<reference evidence="14" key="1">
    <citation type="submission" date="2020-11" db="EMBL/GenBank/DDBJ databases">
        <authorList>
            <person name="Tran Van P."/>
        </authorList>
    </citation>
    <scope>NUCLEOTIDE SEQUENCE</scope>
</reference>
<dbReference type="PIRSF" id="PIRSF037707">
    <property type="entry name" value="MAS20_rcpt"/>
    <property type="match status" value="1"/>
</dbReference>
<dbReference type="SUPFAM" id="SSF47157">
    <property type="entry name" value="Mitochondrial import receptor subunit Tom20"/>
    <property type="match status" value="1"/>
</dbReference>
<evidence type="ECO:0000256" key="3">
    <source>
        <dbReference type="ARBA" id="ARBA00022448"/>
    </source>
</evidence>
<keyword evidence="15" id="KW-1185">Reference proteome</keyword>